<feature type="transmembrane region" description="Helical" evidence="7">
    <location>
        <begin position="152"/>
        <end position="172"/>
    </location>
</feature>
<evidence type="ECO:0000256" key="1">
    <source>
        <dbReference type="ARBA" id="ARBA00004141"/>
    </source>
</evidence>
<evidence type="ECO:0000256" key="5">
    <source>
        <dbReference type="ARBA" id="ARBA00023136"/>
    </source>
</evidence>
<dbReference type="PROSITE" id="PS50850">
    <property type="entry name" value="MFS"/>
    <property type="match status" value="1"/>
</dbReference>
<feature type="transmembrane region" description="Helical" evidence="7">
    <location>
        <begin position="328"/>
        <end position="355"/>
    </location>
</feature>
<dbReference type="Pfam" id="PF07690">
    <property type="entry name" value="MFS_1"/>
    <property type="match status" value="1"/>
</dbReference>
<comment type="subcellular location">
    <subcellularLocation>
        <location evidence="1">Membrane</location>
        <topology evidence="1">Multi-pass membrane protein</topology>
    </subcellularLocation>
</comment>
<comment type="caution">
    <text evidence="9">The sequence shown here is derived from an EMBL/GenBank/DDBJ whole genome shotgun (WGS) entry which is preliminary data.</text>
</comment>
<dbReference type="Proteomes" id="UP000051487">
    <property type="component" value="Unassembled WGS sequence"/>
</dbReference>
<reference evidence="9 10" key="1">
    <citation type="submission" date="2015-11" db="EMBL/GenBank/DDBJ databases">
        <title>Aspergillus lentulus strain IFM 54703T.</title>
        <authorList>
            <person name="Kusuya Y."/>
            <person name="Sakai K."/>
            <person name="Kamei K."/>
            <person name="Takahashi H."/>
            <person name="Yaguchi T."/>
        </authorList>
    </citation>
    <scope>NUCLEOTIDE SEQUENCE [LARGE SCALE GENOMIC DNA]</scope>
    <source>
        <strain evidence="9 10">IFM 54703</strain>
    </source>
</reference>
<sequence length="870" mass="94822">MLQIISTQQVSVAKRVNSHNDEGESSGFYDDVFDTSVIDPALTRKMAIVNGTIDKIGMTPFQWKLFFLNGFGYAVDSLLIVCQSIAQPAIVKEYGNPNKHVAGISLGSQIGLLVGAAFWGLSADIIGRRFAFNASLFLAAIFVAIAGGMPGYIPFAALVALYSTAVGGNYILDSTSLLEFLPSGHSWLVTFMSIWWAVGYTIAGLLSWAFMSNYSCPANTTPATCSQSENMGWRYLHFTCGGLVLILSILRLFIVRMVQTPKWLIAQNRDEEVVRLLAALAEKYNRPFDLTLEDLRKEGHVVHTEKSVWSSLRISQHFLGLFRTRQLAWSYTVIILNWLVIGMVSPLYHVFLPYYLQSQGRKVGGDSTYITWRNYAINQVSGLAGPIFAAILVESKFLGRRGTMALGALLTMVLQFGYTQIRTPAQNVGVSAAISAASNMYYGTIYAYTPEILPSAHRATGYALCVVLNRVGGIMGVLVGSYANIETTAPLFVCAALPCVHSPPGRSGRAPAASRESGVRAARILTPPQSNPSRAPSEPNASTTSANTCGSGDDDRHSRVPSSVADFSNDSVLIIDDDARQMEPIDAMLSDWFSMPGAASSPLYSSDQTAALSEFTARLPSAFAMTSPNPTAISDFAAGEPLTHSAVTAHSLVPSHPKDLVSTEGQGSMCACFQTIVRALEKIQQANMQLFSLDVALSQNKEALIRICNALECVSPHDSTTRLLILVLLRKALLLYHLLYQSRLRDRRDMNRKGASPITSPPPWSSFDTNITSANQQHNPLFPSEHNDVPTGPGATTAKLTLGSYQLDHADESSLAKQILLLDVNKVPRLLERLDRRACGLDEADGLDLYNMMRSALIAEFRAIMTQVER</sequence>
<feature type="transmembrane region" description="Helical" evidence="7">
    <location>
        <begin position="375"/>
        <end position="393"/>
    </location>
</feature>
<feature type="transmembrane region" description="Helical" evidence="7">
    <location>
        <begin position="235"/>
        <end position="254"/>
    </location>
</feature>
<feature type="transmembrane region" description="Helical" evidence="7">
    <location>
        <begin position="130"/>
        <end position="146"/>
    </location>
</feature>
<evidence type="ECO:0000256" key="7">
    <source>
        <dbReference type="SAM" id="Phobius"/>
    </source>
</evidence>
<dbReference type="SUPFAM" id="SSF103473">
    <property type="entry name" value="MFS general substrate transporter"/>
    <property type="match status" value="1"/>
</dbReference>
<dbReference type="CDD" id="cd17316">
    <property type="entry name" value="MFS_SV2_like"/>
    <property type="match status" value="1"/>
</dbReference>
<dbReference type="Gene3D" id="1.20.1250.20">
    <property type="entry name" value="MFS general substrate transporter like domains"/>
    <property type="match status" value="1"/>
</dbReference>
<keyword evidence="5 7" id="KW-0472">Membrane</keyword>
<dbReference type="GO" id="GO:0016020">
    <property type="term" value="C:membrane"/>
    <property type="evidence" value="ECO:0007669"/>
    <property type="project" value="UniProtKB-SubCell"/>
</dbReference>
<keyword evidence="4 7" id="KW-1133">Transmembrane helix</keyword>
<organism evidence="9 10">
    <name type="scientific">Aspergillus lentulus</name>
    <dbReference type="NCBI Taxonomy" id="293939"/>
    <lineage>
        <taxon>Eukaryota</taxon>
        <taxon>Fungi</taxon>
        <taxon>Dikarya</taxon>
        <taxon>Ascomycota</taxon>
        <taxon>Pezizomycotina</taxon>
        <taxon>Eurotiomycetes</taxon>
        <taxon>Eurotiomycetidae</taxon>
        <taxon>Eurotiales</taxon>
        <taxon>Aspergillaceae</taxon>
        <taxon>Aspergillus</taxon>
        <taxon>Aspergillus subgen. Fumigati</taxon>
    </lineage>
</organism>
<evidence type="ECO:0000313" key="9">
    <source>
        <dbReference type="EMBL" id="GAQ10177.1"/>
    </source>
</evidence>
<proteinExistence type="predicted"/>
<feature type="domain" description="Major facilitator superfamily (MFS) profile" evidence="8">
    <location>
        <begin position="62"/>
        <end position="514"/>
    </location>
</feature>
<dbReference type="AlphaFoldDB" id="A0AAN4PPB7"/>
<feature type="region of interest" description="Disordered" evidence="6">
    <location>
        <begin position="524"/>
        <end position="563"/>
    </location>
</feature>
<dbReference type="GO" id="GO:0022857">
    <property type="term" value="F:transmembrane transporter activity"/>
    <property type="evidence" value="ECO:0007669"/>
    <property type="project" value="InterPro"/>
</dbReference>
<feature type="transmembrane region" description="Helical" evidence="7">
    <location>
        <begin position="405"/>
        <end position="421"/>
    </location>
</feature>
<dbReference type="PANTHER" id="PTHR23511">
    <property type="entry name" value="SYNAPTIC VESICLE GLYCOPROTEIN 2"/>
    <property type="match status" value="1"/>
</dbReference>
<dbReference type="PANTHER" id="PTHR23511:SF4">
    <property type="entry name" value="MAJOR FACILITATOR SUPERFAMILY (MFS) PROFILE DOMAIN-CONTAINING PROTEIN"/>
    <property type="match status" value="1"/>
</dbReference>
<evidence type="ECO:0000256" key="2">
    <source>
        <dbReference type="ARBA" id="ARBA00022448"/>
    </source>
</evidence>
<feature type="compositionally biased region" description="Polar residues" evidence="6">
    <location>
        <begin position="527"/>
        <end position="550"/>
    </location>
</feature>
<feature type="transmembrane region" description="Helical" evidence="7">
    <location>
        <begin position="106"/>
        <end position="123"/>
    </location>
</feature>
<keyword evidence="3 7" id="KW-0812">Transmembrane</keyword>
<keyword evidence="2" id="KW-0813">Transport</keyword>
<dbReference type="InterPro" id="IPR036259">
    <property type="entry name" value="MFS_trans_sf"/>
</dbReference>
<name>A0AAN4PPB7_ASPLE</name>
<accession>A0AAN4PPB7</accession>
<dbReference type="EMBL" id="BCLY01000016">
    <property type="protein sequence ID" value="GAQ10177.1"/>
    <property type="molecule type" value="Genomic_DNA"/>
</dbReference>
<evidence type="ECO:0000313" key="10">
    <source>
        <dbReference type="Proteomes" id="UP000051487"/>
    </source>
</evidence>
<evidence type="ECO:0000259" key="8">
    <source>
        <dbReference type="PROSITE" id="PS50850"/>
    </source>
</evidence>
<evidence type="ECO:0000256" key="6">
    <source>
        <dbReference type="SAM" id="MobiDB-lite"/>
    </source>
</evidence>
<dbReference type="InterPro" id="IPR020846">
    <property type="entry name" value="MFS_dom"/>
</dbReference>
<gene>
    <name evidence="9" type="ORF">ALT_7498</name>
</gene>
<feature type="transmembrane region" description="Helical" evidence="7">
    <location>
        <begin position="184"/>
        <end position="210"/>
    </location>
</feature>
<evidence type="ECO:0000256" key="4">
    <source>
        <dbReference type="ARBA" id="ARBA00022989"/>
    </source>
</evidence>
<feature type="transmembrane region" description="Helical" evidence="7">
    <location>
        <begin position="65"/>
        <end position="86"/>
    </location>
</feature>
<evidence type="ECO:0000256" key="3">
    <source>
        <dbReference type="ARBA" id="ARBA00022692"/>
    </source>
</evidence>
<protein>
    <submittedName>
        <fullName evidence="9">Uncharacterized MFS-type transporter PB1E7.08c</fullName>
    </submittedName>
</protein>
<dbReference type="InterPro" id="IPR011701">
    <property type="entry name" value="MFS"/>
</dbReference>